<feature type="domain" description="Putative restriction endonuclease" evidence="1">
    <location>
        <begin position="12"/>
        <end position="142"/>
    </location>
</feature>
<gene>
    <name evidence="2" type="ORF">CWATWH0401_96</name>
</gene>
<dbReference type="CDD" id="cd06260">
    <property type="entry name" value="DUF820-like"/>
    <property type="match status" value="1"/>
</dbReference>
<evidence type="ECO:0000259" key="1">
    <source>
        <dbReference type="Pfam" id="PF05685"/>
    </source>
</evidence>
<accession>T2JG18</accession>
<reference evidence="2 3" key="1">
    <citation type="submission" date="2013-01" db="EMBL/GenBank/DDBJ databases">
        <authorList>
            <person name="Bench S."/>
        </authorList>
    </citation>
    <scope>NUCLEOTIDE SEQUENCE [LARGE SCALE GENOMIC DNA]</scope>
    <source>
        <strain evidence="2 3">WH 0401</strain>
    </source>
</reference>
<dbReference type="InterPro" id="IPR012296">
    <property type="entry name" value="Nuclease_put_TT1808"/>
</dbReference>
<evidence type="ECO:0000313" key="3">
    <source>
        <dbReference type="Proteomes" id="UP000018198"/>
    </source>
</evidence>
<dbReference type="AlphaFoldDB" id="T2JG18"/>
<protein>
    <recommendedName>
        <fullName evidence="1">Putative restriction endonuclease domain-containing protein</fullName>
    </recommendedName>
</protein>
<reference evidence="2 3" key="2">
    <citation type="submission" date="2013-09" db="EMBL/GenBank/DDBJ databases">
        <title>Whole genome comparison of six Crocosphaera watsonii strains with differing phenotypes.</title>
        <authorList>
            <person name="Bench S.R."/>
            <person name="Heller P."/>
            <person name="Frank I."/>
            <person name="Arciniega M."/>
            <person name="Shilova I.N."/>
            <person name="Zehr J.P."/>
        </authorList>
    </citation>
    <scope>NUCLEOTIDE SEQUENCE [LARGE SCALE GENOMIC DNA]</scope>
    <source>
        <strain evidence="2 3">WH 0401</strain>
    </source>
</reference>
<dbReference type="EMBL" id="CAQM01000851">
    <property type="protein sequence ID" value="CCQ64230.1"/>
    <property type="molecule type" value="Genomic_DNA"/>
</dbReference>
<dbReference type="RefSeq" id="WP_021836939.1">
    <property type="nucleotide sequence ID" value="NZ_CAQM01000851.1"/>
</dbReference>
<dbReference type="PANTHER" id="PTHR36558:SF1">
    <property type="entry name" value="RESTRICTION ENDONUCLEASE DOMAIN-CONTAINING PROTEIN-RELATED"/>
    <property type="match status" value="1"/>
</dbReference>
<dbReference type="InterPro" id="IPR011335">
    <property type="entry name" value="Restrct_endonuc-II-like"/>
</dbReference>
<dbReference type="SUPFAM" id="SSF52980">
    <property type="entry name" value="Restriction endonuclease-like"/>
    <property type="match status" value="1"/>
</dbReference>
<evidence type="ECO:0000313" key="2">
    <source>
        <dbReference type="EMBL" id="CCQ64230.1"/>
    </source>
</evidence>
<dbReference type="Proteomes" id="UP000018198">
    <property type="component" value="Unassembled WGS sequence"/>
</dbReference>
<organism evidence="2 3">
    <name type="scientific">Crocosphaera watsonii WH 0401</name>
    <dbReference type="NCBI Taxonomy" id="555881"/>
    <lineage>
        <taxon>Bacteria</taxon>
        <taxon>Bacillati</taxon>
        <taxon>Cyanobacteriota</taxon>
        <taxon>Cyanophyceae</taxon>
        <taxon>Oscillatoriophycideae</taxon>
        <taxon>Chroococcales</taxon>
        <taxon>Aphanothecaceae</taxon>
        <taxon>Crocosphaera</taxon>
    </lineage>
</organism>
<dbReference type="PANTHER" id="PTHR36558">
    <property type="entry name" value="GLR1098 PROTEIN"/>
    <property type="match status" value="1"/>
</dbReference>
<dbReference type="Pfam" id="PF05685">
    <property type="entry name" value="Uma2"/>
    <property type="match status" value="1"/>
</dbReference>
<sequence>MVAAKEHFYMTPEEYLEWEEQQPLKYEYMDGEVYVMSDNTLPHNTIALNLACTLKSHLKTKGGKVLICGAKVQVSETGPYHYPDVVVSCDERDKKAINFLQYPCLIIEVLSPSTEGFYRGKKFRNYRQIETLREYVLVSAEQKLD</sequence>
<proteinExistence type="predicted"/>
<name>T2JG18_CROWT</name>
<dbReference type="InterPro" id="IPR008538">
    <property type="entry name" value="Uma2"/>
</dbReference>
<comment type="caution">
    <text evidence="2">The sequence shown here is derived from an EMBL/GenBank/DDBJ whole genome shotgun (WGS) entry which is preliminary data.</text>
</comment>
<dbReference type="Gene3D" id="3.90.1570.10">
    <property type="entry name" value="tt1808, chain A"/>
    <property type="match status" value="1"/>
</dbReference>